<evidence type="ECO:0000313" key="6">
    <source>
        <dbReference type="Proteomes" id="UP001314635"/>
    </source>
</evidence>
<dbReference type="InterPro" id="IPR017900">
    <property type="entry name" value="4Fe4S_Fe_S_CS"/>
</dbReference>
<dbReference type="Proteomes" id="UP001314635">
    <property type="component" value="Unassembled WGS sequence"/>
</dbReference>
<keyword evidence="2" id="KW-0408">Iron</keyword>
<dbReference type="Pfam" id="PF14691">
    <property type="entry name" value="Fer4_20"/>
    <property type="match status" value="1"/>
</dbReference>
<dbReference type="RefSeq" id="WP_012046171.1">
    <property type="nucleotide sequence ID" value="NZ_JABFDP010000042.1"/>
</dbReference>
<keyword evidence="3" id="KW-0411">Iron-sulfur</keyword>
<dbReference type="Pfam" id="PF12838">
    <property type="entry name" value="Fer4_7"/>
    <property type="match status" value="1"/>
</dbReference>
<organism evidence="5 6">
    <name type="scientific">Bradyrhizobium denitrificans</name>
    <dbReference type="NCBI Taxonomy" id="2734912"/>
    <lineage>
        <taxon>Bacteria</taxon>
        <taxon>Pseudomonadati</taxon>
        <taxon>Pseudomonadota</taxon>
        <taxon>Alphaproteobacteria</taxon>
        <taxon>Hyphomicrobiales</taxon>
        <taxon>Nitrobacteraceae</taxon>
        <taxon>Bradyrhizobium</taxon>
    </lineage>
</organism>
<dbReference type="Gene3D" id="3.50.50.60">
    <property type="entry name" value="FAD/NAD(P)-binding domain"/>
    <property type="match status" value="2"/>
</dbReference>
<gene>
    <name evidence="5" type="ORF">JQ619_33925</name>
</gene>
<dbReference type="InterPro" id="IPR009051">
    <property type="entry name" value="Helical_ferredxn"/>
</dbReference>
<dbReference type="Gene3D" id="1.10.1060.10">
    <property type="entry name" value="Alpha-helical ferredoxin"/>
    <property type="match status" value="1"/>
</dbReference>
<evidence type="ECO:0000259" key="4">
    <source>
        <dbReference type="PROSITE" id="PS51379"/>
    </source>
</evidence>
<proteinExistence type="predicted"/>
<dbReference type="EMBL" id="JAFCLK010000047">
    <property type="protein sequence ID" value="MBR1140759.1"/>
    <property type="molecule type" value="Genomic_DNA"/>
</dbReference>
<feature type="domain" description="4Fe-4S ferredoxin-type" evidence="4">
    <location>
        <begin position="550"/>
        <end position="580"/>
    </location>
</feature>
<evidence type="ECO:0000256" key="2">
    <source>
        <dbReference type="ARBA" id="ARBA00023004"/>
    </source>
</evidence>
<evidence type="ECO:0000313" key="5">
    <source>
        <dbReference type="EMBL" id="MBR1140759.1"/>
    </source>
</evidence>
<dbReference type="PANTHER" id="PTHR42783:SF3">
    <property type="entry name" value="GLUTAMATE SYNTHASE [NADPH] SMALL CHAIN-RELATED"/>
    <property type="match status" value="1"/>
</dbReference>
<comment type="caution">
    <text evidence="5">The sequence shown here is derived from an EMBL/GenBank/DDBJ whole genome shotgun (WGS) entry which is preliminary data.</text>
</comment>
<dbReference type="PROSITE" id="PS51379">
    <property type="entry name" value="4FE4S_FER_2"/>
    <property type="match status" value="2"/>
</dbReference>
<evidence type="ECO:0000256" key="3">
    <source>
        <dbReference type="ARBA" id="ARBA00023014"/>
    </source>
</evidence>
<reference evidence="6" key="1">
    <citation type="journal article" date="2021" name="ISME J.">
        <title>Evolutionary origin and ecological implication of a unique nif island in free-living Bradyrhizobium lineages.</title>
        <authorList>
            <person name="Tao J."/>
        </authorList>
    </citation>
    <scope>NUCLEOTIDE SEQUENCE [LARGE SCALE GENOMIC DNA]</scope>
    <source>
        <strain evidence="6">SZCCT0094</strain>
    </source>
</reference>
<dbReference type="SUPFAM" id="SSF54862">
    <property type="entry name" value="4Fe-4S ferredoxins"/>
    <property type="match status" value="1"/>
</dbReference>
<dbReference type="InterPro" id="IPR036188">
    <property type="entry name" value="FAD/NAD-bd_sf"/>
</dbReference>
<dbReference type="InterPro" id="IPR023753">
    <property type="entry name" value="FAD/NAD-binding_dom"/>
</dbReference>
<keyword evidence="1" id="KW-0479">Metal-binding</keyword>
<name>A0ABS5GHL6_9BRAD</name>
<keyword evidence="6" id="KW-1185">Reference proteome</keyword>
<dbReference type="InterPro" id="IPR028261">
    <property type="entry name" value="DPD_II"/>
</dbReference>
<dbReference type="PRINTS" id="PR00419">
    <property type="entry name" value="ADXRDTASE"/>
</dbReference>
<dbReference type="Gene3D" id="3.30.70.20">
    <property type="match status" value="1"/>
</dbReference>
<dbReference type="SUPFAM" id="SSF51971">
    <property type="entry name" value="Nucleotide-binding domain"/>
    <property type="match status" value="2"/>
</dbReference>
<evidence type="ECO:0000256" key="1">
    <source>
        <dbReference type="ARBA" id="ARBA00022723"/>
    </source>
</evidence>
<dbReference type="InterPro" id="IPR017896">
    <property type="entry name" value="4Fe4S_Fe-S-bd"/>
</dbReference>
<sequence length="599" mass="66281">MRATDISAPDYFHKVVDCQWACPAHTPVPEYIRLIAEGRYSDAYMINWKSNVFPGILGRTCDRPCEPACRRGRVEESPVAICRLKRVAADFKDDVQQRMPRPAPKNSRRIALVGGGPASLTVARDLAPLGYHCTVFDADPRPGGMMRSQIPKFRLPDSVIDEETGYVLSLGVDYKAGHRIDSLKKLLAENYDAIFIGSGAPRGRELNIPGRKEAAANIHLGIDWLSGVSFGHTDKIGKRVIVLGGGNTAMDCCRTARRLGGEDVKVIVRSGFEEMKASPWEKEDALHEDIPILNYLVPVAFTHDNGKLTGVTFQKVKAVYDDKGDRLLVPSGEPDVTYDCDDVLVAVGQENAFPWIEADCGIEFDKRHMPKVDPTTFVSTNPKVFFGGDAAFGPKNIIWAVAQGHEAALSIHRLLSGEDITERPLPEVHISSQKMGIHEWSYDNDVSPEKRYKVPHRDKVVALKDIRTEVELGYDVKLALGEAHRCLNCDVQTVFSNTLCIECDACADICPMDCITFTDNGEEADLRSRLRAPSVHPDQSLYVSSDLKTGRVMVKDEDVCLHCGLCAERCPTGAWDMQKYFIETTHAGHACPSKRRSAA</sequence>
<accession>A0ABS5GHL6</accession>
<feature type="domain" description="4Fe-4S ferredoxin-type" evidence="4">
    <location>
        <begin position="491"/>
        <end position="520"/>
    </location>
</feature>
<dbReference type="Pfam" id="PF07992">
    <property type="entry name" value="Pyr_redox_2"/>
    <property type="match status" value="1"/>
</dbReference>
<dbReference type="PROSITE" id="PS00198">
    <property type="entry name" value="4FE4S_FER_1"/>
    <property type="match status" value="1"/>
</dbReference>
<protein>
    <submittedName>
        <fullName evidence="5">FAD-dependent oxidoreductase</fullName>
    </submittedName>
</protein>
<dbReference type="PANTHER" id="PTHR42783">
    <property type="entry name" value="GLUTAMATE SYNTHASE [NADPH] SMALL CHAIN"/>
    <property type="match status" value="1"/>
</dbReference>